<protein>
    <submittedName>
        <fullName evidence="2">Uncharacterized protein</fullName>
    </submittedName>
</protein>
<name>A0A6A1WBN7_9ROSI</name>
<gene>
    <name evidence="2" type="ORF">CJ030_MR2G007436</name>
</gene>
<reference evidence="2 3" key="1">
    <citation type="journal article" date="2019" name="Plant Biotechnol. J.">
        <title>The red bayberry genome and genetic basis of sex determination.</title>
        <authorList>
            <person name="Jia H.M."/>
            <person name="Jia H.J."/>
            <person name="Cai Q.L."/>
            <person name="Wang Y."/>
            <person name="Zhao H.B."/>
            <person name="Yang W.F."/>
            <person name="Wang G.Y."/>
            <person name="Li Y.H."/>
            <person name="Zhan D.L."/>
            <person name="Shen Y.T."/>
            <person name="Niu Q.F."/>
            <person name="Chang L."/>
            <person name="Qiu J."/>
            <person name="Zhao L."/>
            <person name="Xie H.B."/>
            <person name="Fu W.Y."/>
            <person name="Jin J."/>
            <person name="Li X.W."/>
            <person name="Jiao Y."/>
            <person name="Zhou C.C."/>
            <person name="Tu T."/>
            <person name="Chai C.Y."/>
            <person name="Gao J.L."/>
            <person name="Fan L.J."/>
            <person name="van de Weg E."/>
            <person name="Wang J.Y."/>
            <person name="Gao Z.S."/>
        </authorList>
    </citation>
    <scope>NUCLEOTIDE SEQUENCE [LARGE SCALE GENOMIC DNA]</scope>
    <source>
        <tissue evidence="2">Leaves</tissue>
    </source>
</reference>
<evidence type="ECO:0000256" key="1">
    <source>
        <dbReference type="SAM" id="MobiDB-lite"/>
    </source>
</evidence>
<dbReference type="AlphaFoldDB" id="A0A6A1WBN7"/>
<evidence type="ECO:0000313" key="2">
    <source>
        <dbReference type="EMBL" id="KAB1222679.1"/>
    </source>
</evidence>
<sequence>MLSKIVKRHVGHEMVVLYLVSFVERAEDVEVVQEEDEERECRRLGVNDPFWNEVISFDEELFDVEVVGGGGSSSKQGSGTMADEEEEICVEDFDIEDESRDSDDALMDDNVDENQYEEPEQPRAEGVAPPGDGDKATASEVESDDSPSDFWEENVEDVPPRVSTTQPTTNLSTNQPGTSLLTSQPATSQQTASHPPISKTASQPTVIQPHSQPADKRPERTKHAAVKSGNSSWQDPKKRNVLTSGIATRVLARWQSGRLREQVGTSNAGGLKFIIDLTVDTSNSQTGGGVRYSWGKPWVGKSYVILCEPEKEKALATSSRVVVPTIEQALKHI</sequence>
<keyword evidence="3" id="KW-1185">Reference proteome</keyword>
<feature type="compositionally biased region" description="Basic and acidic residues" evidence="1">
    <location>
        <begin position="213"/>
        <end position="222"/>
    </location>
</feature>
<accession>A0A6A1WBN7</accession>
<proteinExistence type="predicted"/>
<comment type="caution">
    <text evidence="2">The sequence shown here is derived from an EMBL/GenBank/DDBJ whole genome shotgun (WGS) entry which is preliminary data.</text>
</comment>
<evidence type="ECO:0000313" key="3">
    <source>
        <dbReference type="Proteomes" id="UP000516437"/>
    </source>
</evidence>
<organism evidence="2 3">
    <name type="scientific">Morella rubra</name>
    <name type="common">Chinese bayberry</name>
    <dbReference type="NCBI Taxonomy" id="262757"/>
    <lineage>
        <taxon>Eukaryota</taxon>
        <taxon>Viridiplantae</taxon>
        <taxon>Streptophyta</taxon>
        <taxon>Embryophyta</taxon>
        <taxon>Tracheophyta</taxon>
        <taxon>Spermatophyta</taxon>
        <taxon>Magnoliopsida</taxon>
        <taxon>eudicotyledons</taxon>
        <taxon>Gunneridae</taxon>
        <taxon>Pentapetalae</taxon>
        <taxon>rosids</taxon>
        <taxon>fabids</taxon>
        <taxon>Fagales</taxon>
        <taxon>Myricaceae</taxon>
        <taxon>Morella</taxon>
    </lineage>
</organism>
<feature type="compositionally biased region" description="Acidic residues" evidence="1">
    <location>
        <begin position="141"/>
        <end position="156"/>
    </location>
</feature>
<dbReference type="Proteomes" id="UP000516437">
    <property type="component" value="Chromosome 2"/>
</dbReference>
<feature type="region of interest" description="Disordered" evidence="1">
    <location>
        <begin position="113"/>
        <end position="238"/>
    </location>
</feature>
<feature type="compositionally biased region" description="Polar residues" evidence="1">
    <location>
        <begin position="162"/>
        <end position="211"/>
    </location>
</feature>
<dbReference type="EMBL" id="RXIC02000020">
    <property type="protein sequence ID" value="KAB1222679.1"/>
    <property type="molecule type" value="Genomic_DNA"/>
</dbReference>